<gene>
    <name evidence="5" type="primary">LOC122129045</name>
</gene>
<dbReference type="PANTHER" id="PTHR46708:SF11">
    <property type="entry name" value="RECEPTOR-TYPE TYROSINE-PROTEIN PHOSPHATASE ETA-LIKE"/>
    <property type="match status" value="1"/>
</dbReference>
<dbReference type="AlphaFoldDB" id="A0A8M1KBZ2"/>
<protein>
    <submittedName>
        <fullName evidence="5">Fibronectin-like</fullName>
    </submittedName>
</protein>
<dbReference type="Pfam" id="PF00041">
    <property type="entry name" value="fn3"/>
    <property type="match status" value="3"/>
</dbReference>
<dbReference type="RefSeq" id="XP_042560000.1">
    <property type="nucleotide sequence ID" value="XM_042704066.1"/>
</dbReference>
<evidence type="ECO:0000256" key="1">
    <source>
        <dbReference type="ARBA" id="ARBA00022737"/>
    </source>
</evidence>
<dbReference type="OrthoDB" id="8963837at2759"/>
<feature type="domain" description="Fibronectin type-III" evidence="3">
    <location>
        <begin position="51"/>
        <end position="142"/>
    </location>
</feature>
<proteinExistence type="predicted"/>
<dbReference type="PANTHER" id="PTHR46708">
    <property type="entry name" value="TENASCIN"/>
    <property type="match status" value="1"/>
</dbReference>
<evidence type="ECO:0000313" key="4">
    <source>
        <dbReference type="Proteomes" id="UP000515152"/>
    </source>
</evidence>
<feature type="domain" description="Fibronectin type-III" evidence="3">
    <location>
        <begin position="247"/>
        <end position="335"/>
    </location>
</feature>
<dbReference type="PROSITE" id="PS50853">
    <property type="entry name" value="FN3"/>
    <property type="match status" value="2"/>
</dbReference>
<dbReference type="CDD" id="cd00063">
    <property type="entry name" value="FN3"/>
    <property type="match status" value="3"/>
</dbReference>
<dbReference type="InterPro" id="IPR050991">
    <property type="entry name" value="ECM_Regulatory_Proteins"/>
</dbReference>
<keyword evidence="4" id="KW-1185">Reference proteome</keyword>
<feature type="region of interest" description="Disordered" evidence="2">
    <location>
        <begin position="224"/>
        <end position="244"/>
    </location>
</feature>
<reference evidence="5" key="1">
    <citation type="submission" date="2025-08" db="UniProtKB">
        <authorList>
            <consortium name="RefSeq"/>
        </authorList>
    </citation>
    <scope>IDENTIFICATION</scope>
</reference>
<sequence>MNDGQNTGESTEQAVNTAGQRDLNDCQTNAYSLQECVDVGPHITQPYVVSPPGQIKIPSVTHDAVFLSWDPPEGLTESLRFRVTWKCESTGDLLCSEVPVPNICIQGLTPGMKYEFTVATISDSGRQSKSVSTTRTTDVLEPKELKTEVTTTSARLSWTLPYEMDLTSHSFCISYSSTGKDKEFISTSSYCTVITGLQPDTKYTVNVSIVCHSGICQPATTTFRTNGVERPSEDKQHTTSTSEELLPPRQINITSVAHDAVSLSWKPPEGRTKSLKFRVTWKSEREGDLYRSEVPVAKLRIQGLTPGVKYEFTVVTISDSGGQSTSVSTTQTTDNFTY</sequence>
<feature type="region of interest" description="Disordered" evidence="2">
    <location>
        <begin position="319"/>
        <end position="338"/>
    </location>
</feature>
<keyword evidence="1" id="KW-0677">Repeat</keyword>
<evidence type="ECO:0000256" key="2">
    <source>
        <dbReference type="SAM" id="MobiDB-lite"/>
    </source>
</evidence>
<name>A0A8M1KBZ2_CLUHA</name>
<accession>A0A8M1KBZ2</accession>
<dbReference type="SMART" id="SM00060">
    <property type="entry name" value="FN3"/>
    <property type="match status" value="3"/>
</dbReference>
<organism evidence="4 5">
    <name type="scientific">Clupea harengus</name>
    <name type="common">Atlantic herring</name>
    <dbReference type="NCBI Taxonomy" id="7950"/>
    <lineage>
        <taxon>Eukaryota</taxon>
        <taxon>Metazoa</taxon>
        <taxon>Chordata</taxon>
        <taxon>Craniata</taxon>
        <taxon>Vertebrata</taxon>
        <taxon>Euteleostomi</taxon>
        <taxon>Actinopterygii</taxon>
        <taxon>Neopterygii</taxon>
        <taxon>Teleostei</taxon>
        <taxon>Clupei</taxon>
        <taxon>Clupeiformes</taxon>
        <taxon>Clupeoidei</taxon>
        <taxon>Clupeidae</taxon>
        <taxon>Clupea</taxon>
    </lineage>
</organism>
<dbReference type="GeneID" id="122129045"/>
<dbReference type="KEGG" id="char:122129045"/>
<evidence type="ECO:0000259" key="3">
    <source>
        <dbReference type="PROSITE" id="PS50853"/>
    </source>
</evidence>
<evidence type="ECO:0000313" key="5">
    <source>
        <dbReference type="RefSeq" id="XP_042560000.1"/>
    </source>
</evidence>
<dbReference type="Proteomes" id="UP000515152">
    <property type="component" value="Unplaced"/>
</dbReference>
<dbReference type="InterPro" id="IPR003961">
    <property type="entry name" value="FN3_dom"/>
</dbReference>